<sequence length="235" mass="26610">MDVSALGQDKEEDDFQLLSAIAENMDTAAFTRLYGKYAKWAFGLFYSRTGSKEAASELSQNLWMYVWDNAGKIIGNHDEKRHTIKGLLYAVIAKRILDFYRMVESCHNIVSLDDEEIWRMVVNIADNNPTVFSKLDVEAIHTITDEVLERFGELDKKVFVSMKNGYTAKEVADMYGFTEATVRKKVCVMTKEVRLKLCEAGYVSAILSCVSHPEHAALIIMSSSVIHKSLTIPNY</sequence>
<accession>A0ABR8Y8W7</accession>
<evidence type="ECO:0000256" key="4">
    <source>
        <dbReference type="ARBA" id="ARBA00023163"/>
    </source>
</evidence>
<dbReference type="EMBL" id="JACSPP010000023">
    <property type="protein sequence ID" value="MBD8040541.1"/>
    <property type="molecule type" value="Genomic_DNA"/>
</dbReference>
<keyword evidence="4" id="KW-0804">Transcription</keyword>
<evidence type="ECO:0000313" key="6">
    <source>
        <dbReference type="Proteomes" id="UP000620874"/>
    </source>
</evidence>
<organism evidence="5 6">
    <name type="scientific">Phocaeicola intestinalis</name>
    <dbReference type="NCBI Taxonomy" id="2762212"/>
    <lineage>
        <taxon>Bacteria</taxon>
        <taxon>Pseudomonadati</taxon>
        <taxon>Bacteroidota</taxon>
        <taxon>Bacteroidia</taxon>
        <taxon>Bacteroidales</taxon>
        <taxon>Bacteroidaceae</taxon>
        <taxon>Phocaeicola</taxon>
    </lineage>
</organism>
<dbReference type="InterPro" id="IPR013325">
    <property type="entry name" value="RNA_pol_sigma_r2"/>
</dbReference>
<gene>
    <name evidence="5" type="ORF">H9625_08845</name>
</gene>
<dbReference type="Gene3D" id="1.10.1740.10">
    <property type="match status" value="1"/>
</dbReference>
<comment type="similarity">
    <text evidence="1">Belongs to the sigma-70 factor family. ECF subfamily.</text>
</comment>
<evidence type="ECO:0000313" key="5">
    <source>
        <dbReference type="EMBL" id="MBD8040541.1"/>
    </source>
</evidence>
<comment type="caution">
    <text evidence="5">The sequence shown here is derived from an EMBL/GenBank/DDBJ whole genome shotgun (WGS) entry which is preliminary data.</text>
</comment>
<dbReference type="PANTHER" id="PTHR43133:SF46">
    <property type="entry name" value="RNA POLYMERASE SIGMA-70 FACTOR ECF SUBFAMILY"/>
    <property type="match status" value="1"/>
</dbReference>
<proteinExistence type="inferred from homology"/>
<dbReference type="RefSeq" id="WP_087251655.1">
    <property type="nucleotide sequence ID" value="NZ_JACSPP010000023.1"/>
</dbReference>
<evidence type="ECO:0000256" key="2">
    <source>
        <dbReference type="ARBA" id="ARBA00023015"/>
    </source>
</evidence>
<dbReference type="Proteomes" id="UP000620874">
    <property type="component" value="Unassembled WGS sequence"/>
</dbReference>
<keyword evidence="2" id="KW-0805">Transcription regulation</keyword>
<dbReference type="SUPFAM" id="SSF88659">
    <property type="entry name" value="Sigma3 and sigma4 domains of RNA polymerase sigma factors"/>
    <property type="match status" value="1"/>
</dbReference>
<evidence type="ECO:0000256" key="3">
    <source>
        <dbReference type="ARBA" id="ARBA00023082"/>
    </source>
</evidence>
<dbReference type="InterPro" id="IPR039425">
    <property type="entry name" value="RNA_pol_sigma-70-like"/>
</dbReference>
<protein>
    <submittedName>
        <fullName evidence="5">Sigma-70 family RNA polymerase sigma factor</fullName>
    </submittedName>
</protein>
<evidence type="ECO:0000256" key="1">
    <source>
        <dbReference type="ARBA" id="ARBA00010641"/>
    </source>
</evidence>
<keyword evidence="3" id="KW-0731">Sigma factor</keyword>
<dbReference type="SUPFAM" id="SSF88946">
    <property type="entry name" value="Sigma2 domain of RNA polymerase sigma factors"/>
    <property type="match status" value="1"/>
</dbReference>
<name>A0ABR8Y8W7_9BACT</name>
<reference evidence="5 6" key="1">
    <citation type="submission" date="2020-08" db="EMBL/GenBank/DDBJ databases">
        <title>A Genomic Blueprint of the Chicken Gut Microbiome.</title>
        <authorList>
            <person name="Gilroy R."/>
            <person name="Ravi A."/>
            <person name="Getino M."/>
            <person name="Pursley I."/>
            <person name="Horton D.L."/>
            <person name="Alikhan N.-F."/>
            <person name="Baker D."/>
            <person name="Gharbi K."/>
            <person name="Hall N."/>
            <person name="Watson M."/>
            <person name="Adriaenssens E.M."/>
            <person name="Foster-Nyarko E."/>
            <person name="Jarju S."/>
            <person name="Secka A."/>
            <person name="Antonio M."/>
            <person name="Oren A."/>
            <person name="Chaudhuri R."/>
            <person name="La Ragione R.M."/>
            <person name="Hildebrand F."/>
            <person name="Pallen M.J."/>
        </authorList>
    </citation>
    <scope>NUCLEOTIDE SEQUENCE [LARGE SCALE GENOMIC DNA]</scope>
    <source>
        <strain evidence="5 6">Sa1CVN1</strain>
    </source>
</reference>
<dbReference type="PANTHER" id="PTHR43133">
    <property type="entry name" value="RNA POLYMERASE ECF-TYPE SIGMA FACTO"/>
    <property type="match status" value="1"/>
</dbReference>
<dbReference type="InterPro" id="IPR013324">
    <property type="entry name" value="RNA_pol_sigma_r3/r4-like"/>
</dbReference>
<keyword evidence="6" id="KW-1185">Reference proteome</keyword>